<dbReference type="AlphaFoldDB" id="A0A7J6X0F1"/>
<accession>A0A7J6X0F1</accession>
<protein>
    <submittedName>
        <fullName evidence="7">Serine/arginine-rich splicing factor SR34A-like</fullName>
    </submittedName>
</protein>
<dbReference type="InterPro" id="IPR012677">
    <property type="entry name" value="Nucleotide-bd_a/b_plait_sf"/>
</dbReference>
<evidence type="ECO:0000256" key="5">
    <source>
        <dbReference type="ARBA" id="ARBA00023242"/>
    </source>
</evidence>
<dbReference type="Gene3D" id="3.30.70.330">
    <property type="match status" value="1"/>
</dbReference>
<dbReference type="GO" id="GO:0003729">
    <property type="term" value="F:mRNA binding"/>
    <property type="evidence" value="ECO:0007669"/>
    <property type="project" value="TreeGrafter"/>
</dbReference>
<dbReference type="PANTHER" id="PTHR23003">
    <property type="entry name" value="RNA RECOGNITION MOTIF RRM DOMAIN CONTAINING PROTEIN"/>
    <property type="match status" value="1"/>
</dbReference>
<evidence type="ECO:0000256" key="2">
    <source>
        <dbReference type="ARBA" id="ARBA00022664"/>
    </source>
</evidence>
<evidence type="ECO:0000313" key="7">
    <source>
        <dbReference type="EMBL" id="KAF5203201.1"/>
    </source>
</evidence>
<evidence type="ECO:0000256" key="1">
    <source>
        <dbReference type="ARBA" id="ARBA00004123"/>
    </source>
</evidence>
<comment type="subcellular location">
    <subcellularLocation>
        <location evidence="1">Nucleus</location>
    </subcellularLocation>
</comment>
<name>A0A7J6X0F1_THATH</name>
<dbReference type="SUPFAM" id="SSF54928">
    <property type="entry name" value="RNA-binding domain, RBD"/>
    <property type="match status" value="1"/>
</dbReference>
<feature type="compositionally biased region" description="Low complexity" evidence="6">
    <location>
        <begin position="96"/>
        <end position="108"/>
    </location>
</feature>
<dbReference type="OrthoDB" id="1099063at2759"/>
<evidence type="ECO:0000256" key="4">
    <source>
        <dbReference type="ARBA" id="ARBA00022884"/>
    </source>
</evidence>
<keyword evidence="5" id="KW-0539">Nucleus</keyword>
<sequence>GPFGAMGLVDYTNYEDMKYAIRKLDDTEFKNPFTKSYIRVEAYEGSESRSRSRSRSRERSRSRSVGRNKSKSLERSVSRSVSPAKETRSKSRSRSRSVSPRQARSGSV</sequence>
<keyword evidence="2" id="KW-0507">mRNA processing</keyword>
<feature type="compositionally biased region" description="Basic and acidic residues" evidence="6">
    <location>
        <begin position="46"/>
        <end position="61"/>
    </location>
</feature>
<gene>
    <name evidence="7" type="ORF">FRX31_007212</name>
</gene>
<dbReference type="PANTHER" id="PTHR23003:SF62">
    <property type="entry name" value="SERINE_ARGININE (SR)-TYPE SHUTTLING MRNA BINDING PROTEIN NPL3"/>
    <property type="match status" value="1"/>
</dbReference>
<dbReference type="GO" id="GO:0006397">
    <property type="term" value="P:mRNA processing"/>
    <property type="evidence" value="ECO:0007669"/>
    <property type="project" value="UniProtKB-KW"/>
</dbReference>
<dbReference type="InterPro" id="IPR050374">
    <property type="entry name" value="RRT5_SRSF_SR"/>
</dbReference>
<organism evidence="7 8">
    <name type="scientific">Thalictrum thalictroides</name>
    <name type="common">Rue-anemone</name>
    <name type="synonym">Anemone thalictroides</name>
    <dbReference type="NCBI Taxonomy" id="46969"/>
    <lineage>
        <taxon>Eukaryota</taxon>
        <taxon>Viridiplantae</taxon>
        <taxon>Streptophyta</taxon>
        <taxon>Embryophyta</taxon>
        <taxon>Tracheophyta</taxon>
        <taxon>Spermatophyta</taxon>
        <taxon>Magnoliopsida</taxon>
        <taxon>Ranunculales</taxon>
        <taxon>Ranunculaceae</taxon>
        <taxon>Thalictroideae</taxon>
        <taxon>Thalictrum</taxon>
    </lineage>
</organism>
<evidence type="ECO:0000256" key="6">
    <source>
        <dbReference type="SAM" id="MobiDB-lite"/>
    </source>
</evidence>
<keyword evidence="3" id="KW-0677">Repeat</keyword>
<evidence type="ECO:0000256" key="3">
    <source>
        <dbReference type="ARBA" id="ARBA00022737"/>
    </source>
</evidence>
<keyword evidence="8" id="KW-1185">Reference proteome</keyword>
<dbReference type="InterPro" id="IPR035979">
    <property type="entry name" value="RBD_domain_sf"/>
</dbReference>
<comment type="caution">
    <text evidence="7">The sequence shown here is derived from an EMBL/GenBank/DDBJ whole genome shotgun (WGS) entry which is preliminary data.</text>
</comment>
<proteinExistence type="predicted"/>
<evidence type="ECO:0000313" key="8">
    <source>
        <dbReference type="Proteomes" id="UP000554482"/>
    </source>
</evidence>
<dbReference type="Proteomes" id="UP000554482">
    <property type="component" value="Unassembled WGS sequence"/>
</dbReference>
<dbReference type="EMBL" id="JABWDY010007126">
    <property type="protein sequence ID" value="KAF5203201.1"/>
    <property type="molecule type" value="Genomic_DNA"/>
</dbReference>
<feature type="non-terminal residue" evidence="7">
    <location>
        <position position="1"/>
    </location>
</feature>
<dbReference type="GO" id="GO:0005634">
    <property type="term" value="C:nucleus"/>
    <property type="evidence" value="ECO:0007669"/>
    <property type="project" value="UniProtKB-SubCell"/>
</dbReference>
<reference evidence="7 8" key="1">
    <citation type="submission" date="2020-06" db="EMBL/GenBank/DDBJ databases">
        <title>Transcriptomic and genomic resources for Thalictrum thalictroides and T. hernandezii: Facilitating candidate gene discovery in an emerging model plant lineage.</title>
        <authorList>
            <person name="Arias T."/>
            <person name="Riano-Pachon D.M."/>
            <person name="Di Stilio V.S."/>
        </authorList>
    </citation>
    <scope>NUCLEOTIDE SEQUENCE [LARGE SCALE GENOMIC DNA]</scope>
    <source>
        <strain evidence="8">cv. WT478/WT964</strain>
        <tissue evidence="7">Leaves</tissue>
    </source>
</reference>
<keyword evidence="4" id="KW-0694">RNA-binding</keyword>
<dbReference type="GO" id="GO:0005737">
    <property type="term" value="C:cytoplasm"/>
    <property type="evidence" value="ECO:0007669"/>
    <property type="project" value="TreeGrafter"/>
</dbReference>
<feature type="region of interest" description="Disordered" evidence="6">
    <location>
        <begin position="42"/>
        <end position="108"/>
    </location>
</feature>